<dbReference type="Proteomes" id="UP000249619">
    <property type="component" value="Unassembled WGS sequence"/>
</dbReference>
<comment type="similarity">
    <text evidence="1">Belongs to the histidine acid phosphatase family.</text>
</comment>
<dbReference type="AlphaFoldDB" id="A0A364N6H3"/>
<dbReference type="PANTHER" id="PTHR20963">
    <property type="entry name" value="MULTIPLE INOSITOL POLYPHOSPHATE PHOSPHATASE-RELATED"/>
    <property type="match status" value="1"/>
</dbReference>
<proteinExistence type="inferred from homology"/>
<evidence type="ECO:0000256" key="4">
    <source>
        <dbReference type="SAM" id="MobiDB-lite"/>
    </source>
</evidence>
<dbReference type="CDD" id="cd07061">
    <property type="entry name" value="HP_HAP_like"/>
    <property type="match status" value="1"/>
</dbReference>
<reference evidence="6" key="1">
    <citation type="submission" date="2018-05" db="EMBL/GenBank/DDBJ databases">
        <title>Draft genome sequence of Stemphylium lycopersici strain CIDEFI 213.</title>
        <authorList>
            <person name="Medina R."/>
            <person name="Franco M.E.E."/>
            <person name="Lucentini C.G."/>
            <person name="Saparrat M.C.N."/>
            <person name="Balatti P.A."/>
        </authorList>
    </citation>
    <scope>NUCLEOTIDE SEQUENCE [LARGE SCALE GENOMIC DNA]</scope>
    <source>
        <strain evidence="6">CIDEFI 213</strain>
    </source>
</reference>
<dbReference type="PROSITE" id="PS00778">
    <property type="entry name" value="HIS_ACID_PHOSPHAT_2"/>
    <property type="match status" value="1"/>
</dbReference>
<evidence type="ECO:0000256" key="1">
    <source>
        <dbReference type="ARBA" id="ARBA00005375"/>
    </source>
</evidence>
<dbReference type="STRING" id="183478.A0A364N6H3"/>
<keyword evidence="3 5" id="KW-0378">Hydrolase</keyword>
<dbReference type="Gene3D" id="3.40.50.1240">
    <property type="entry name" value="Phosphoglycerate mutase-like"/>
    <property type="match status" value="1"/>
</dbReference>
<dbReference type="FunFam" id="3.40.50.1240:FF:000147">
    <property type="match status" value="1"/>
</dbReference>
<dbReference type="Pfam" id="PF00328">
    <property type="entry name" value="His_Phos_2"/>
    <property type="match status" value="1"/>
</dbReference>
<dbReference type="GO" id="GO:0003993">
    <property type="term" value="F:acid phosphatase activity"/>
    <property type="evidence" value="ECO:0007669"/>
    <property type="project" value="TreeGrafter"/>
</dbReference>
<evidence type="ECO:0000313" key="6">
    <source>
        <dbReference type="Proteomes" id="UP000249619"/>
    </source>
</evidence>
<name>A0A364N6H3_STELY</name>
<dbReference type="SUPFAM" id="SSF53254">
    <property type="entry name" value="Phosphoglycerate mutase-like"/>
    <property type="match status" value="1"/>
</dbReference>
<feature type="region of interest" description="Disordered" evidence="4">
    <location>
        <begin position="23"/>
        <end position="48"/>
    </location>
</feature>
<comment type="caution">
    <text evidence="5">The sequence shown here is derived from an EMBL/GenBank/DDBJ whole genome shotgun (WGS) entry which is preliminary data.</text>
</comment>
<dbReference type="EMBL" id="QGDH01000044">
    <property type="protein sequence ID" value="RAR12866.1"/>
    <property type="molecule type" value="Genomic_DNA"/>
</dbReference>
<dbReference type="PROSITE" id="PS00616">
    <property type="entry name" value="HIS_ACID_PHOSPHAT_1"/>
    <property type="match status" value="1"/>
</dbReference>
<organism evidence="5 6">
    <name type="scientific">Stemphylium lycopersici</name>
    <name type="common">Tomato gray leaf spot disease fungus</name>
    <name type="synonym">Thyrospora lycopersici</name>
    <dbReference type="NCBI Taxonomy" id="183478"/>
    <lineage>
        <taxon>Eukaryota</taxon>
        <taxon>Fungi</taxon>
        <taxon>Dikarya</taxon>
        <taxon>Ascomycota</taxon>
        <taxon>Pezizomycotina</taxon>
        <taxon>Dothideomycetes</taxon>
        <taxon>Pleosporomycetidae</taxon>
        <taxon>Pleosporales</taxon>
        <taxon>Pleosporineae</taxon>
        <taxon>Pleosporaceae</taxon>
        <taxon>Stemphylium</taxon>
    </lineage>
</organism>
<evidence type="ECO:0000256" key="3">
    <source>
        <dbReference type="ARBA" id="ARBA00022801"/>
    </source>
</evidence>
<dbReference type="InterPro" id="IPR033379">
    <property type="entry name" value="Acid_Pase_AS"/>
</dbReference>
<keyword evidence="6" id="KW-1185">Reference proteome</keyword>
<evidence type="ECO:0000256" key="2">
    <source>
        <dbReference type="ARBA" id="ARBA00012632"/>
    </source>
</evidence>
<dbReference type="EC" id="3.1.3.8" evidence="2"/>
<dbReference type="InterPro" id="IPR029033">
    <property type="entry name" value="His_PPase_superfam"/>
</dbReference>
<sequence length="561" mass="62207">MHGILELSLQLLNSFHPANLGGSGAQVPFQGEQNVKPTPTTKSSGIPDYFATDDGHFQGPTQTGAAPFLAQTNLAPFAGVSYIPNSPLETQIPILGNPDNKNIFQSMANISPYFPNPRGFGVDEYSVPPGTNVTWLNMVHRHGSRYPEFSGDAAERTLGKKLTDAAGKFTGHGPLSFLNDWQFLLGAEILVPNGKQELFTSGTLHYYQYGHLYPNNGSKIIVRSTTQRRMTESAEYFLAGFFGLTWPQNATLELAIEAPGFNNTLAGYKQCNHSSWHMARDALTDWMGVYLHDAHQRFRSNITGDLDWTLSDTYNAQALCSYETVSLGFSHWCGLFTYEEWQGYEYALDIAFQAGTGFASPVGRAIGIGYVEEVLARMQHHVITTPSAQINLTLDNNTATFPTNQALNLDFSHDAGILSILVAFGLRQFNDFLPTTHIKHDRQFILSHLQPFAGRLDIEIVKAPAPVNPKRGSSSSGLVEGQSMYLDGEPTSYVHFLLNQRTIPLGRSHAECGDRDDGWCDMDTFLSVMQRQIELADYEFACFGEYEEPRYGEVTDGRPVR</sequence>
<dbReference type="GO" id="GO:0016158">
    <property type="term" value="F:inositol hexakisphosphate 3-phosphatase activity"/>
    <property type="evidence" value="ECO:0007669"/>
    <property type="project" value="UniProtKB-EC"/>
</dbReference>
<gene>
    <name evidence="5" type="ORF">DDE83_003785</name>
</gene>
<dbReference type="PANTHER" id="PTHR20963:SF43">
    <property type="entry name" value="PUTATIVE (AFU_ORTHOLOGUE AFUA_7G01240)-RELATED"/>
    <property type="match status" value="1"/>
</dbReference>
<feature type="compositionally biased region" description="Polar residues" evidence="4">
    <location>
        <begin position="31"/>
        <end position="44"/>
    </location>
</feature>
<protein>
    <recommendedName>
        <fullName evidence="2">3-phytase</fullName>
        <ecNumber evidence="2">3.1.3.8</ecNumber>
    </recommendedName>
</protein>
<dbReference type="InterPro" id="IPR000560">
    <property type="entry name" value="His_Pase_clade-2"/>
</dbReference>
<evidence type="ECO:0000313" key="5">
    <source>
        <dbReference type="EMBL" id="RAR12866.1"/>
    </source>
</evidence>
<accession>A0A364N6H3</accession>